<keyword evidence="3" id="KW-1185">Reference proteome</keyword>
<accession>A0A345ZY71</accession>
<feature type="transmembrane region" description="Helical" evidence="1">
    <location>
        <begin position="52"/>
        <end position="72"/>
    </location>
</feature>
<sequence length="180" mass="19075">MQPNTARHDLRLDLALIAFLIALDVAARLLPHAWGFTPVAASGLFAARMLRLPLLAVIVPVAAMALTGWALGADDWRVSLITYAAIAAPALLGIASRRFQGALPIVATMLAGSLAFFALSNAAVWAFSGMYPLTMAGLTECFVAALPFLDKTILGDLIWTGVLFGGAWLVQHTPALKRAH</sequence>
<dbReference type="AlphaFoldDB" id="A0A345ZY71"/>
<reference evidence="2 3" key="1">
    <citation type="submission" date="2018-07" db="EMBL/GenBank/DDBJ databases">
        <authorList>
            <person name="Quirk P.G."/>
            <person name="Krulwich T.A."/>
        </authorList>
    </citation>
    <scope>NUCLEOTIDE SEQUENCE [LARGE SCALE GENOMIC DNA]</scope>
    <source>
        <strain evidence="2 3">CC-BB4</strain>
    </source>
</reference>
<dbReference type="KEGG" id="ptaw:DW352_15855"/>
<dbReference type="RefSeq" id="WP_115692247.1">
    <property type="nucleotide sequence ID" value="NZ_CP031417.1"/>
</dbReference>
<keyword evidence="1" id="KW-1133">Transmembrane helix</keyword>
<keyword evidence="1" id="KW-0472">Membrane</keyword>
<evidence type="ECO:0000313" key="2">
    <source>
        <dbReference type="EMBL" id="AXK81868.1"/>
    </source>
</evidence>
<feature type="transmembrane region" description="Helical" evidence="1">
    <location>
        <begin position="12"/>
        <end position="31"/>
    </location>
</feature>
<evidence type="ECO:0000313" key="3">
    <source>
        <dbReference type="Proteomes" id="UP000254889"/>
    </source>
</evidence>
<evidence type="ECO:0000256" key="1">
    <source>
        <dbReference type="SAM" id="Phobius"/>
    </source>
</evidence>
<organism evidence="2 3">
    <name type="scientific">Pseudolabrys taiwanensis</name>
    <dbReference type="NCBI Taxonomy" id="331696"/>
    <lineage>
        <taxon>Bacteria</taxon>
        <taxon>Pseudomonadati</taxon>
        <taxon>Pseudomonadota</taxon>
        <taxon>Alphaproteobacteria</taxon>
        <taxon>Hyphomicrobiales</taxon>
        <taxon>Xanthobacteraceae</taxon>
        <taxon>Pseudolabrys</taxon>
    </lineage>
</organism>
<feature type="transmembrane region" description="Helical" evidence="1">
    <location>
        <begin position="78"/>
        <end position="95"/>
    </location>
</feature>
<dbReference type="Proteomes" id="UP000254889">
    <property type="component" value="Chromosome"/>
</dbReference>
<dbReference type="Pfam" id="PF20221">
    <property type="entry name" value="DUF6580"/>
    <property type="match status" value="1"/>
</dbReference>
<protein>
    <submittedName>
        <fullName evidence="2">Uncharacterized protein</fullName>
    </submittedName>
</protein>
<dbReference type="OrthoDB" id="9806699at2"/>
<gene>
    <name evidence="2" type="ORF">DW352_15855</name>
</gene>
<dbReference type="EMBL" id="CP031417">
    <property type="protein sequence ID" value="AXK81868.1"/>
    <property type="molecule type" value="Genomic_DNA"/>
</dbReference>
<feature type="transmembrane region" description="Helical" evidence="1">
    <location>
        <begin position="102"/>
        <end position="127"/>
    </location>
</feature>
<proteinExistence type="predicted"/>
<keyword evidence="1" id="KW-0812">Transmembrane</keyword>
<name>A0A345ZY71_9HYPH</name>
<dbReference type="InterPro" id="IPR046487">
    <property type="entry name" value="DUF6580"/>
</dbReference>